<evidence type="ECO:0000313" key="3">
    <source>
        <dbReference type="Proteomes" id="UP001174136"/>
    </source>
</evidence>
<name>A0AA47MUD2_MERPO</name>
<sequence>MSSKIKKRALIPARPETLSVDRIQEDMDSAYPQDRVFSILQPPHPGAQGSEVGEVEVMYQEGRRYLEVNQRLQEIRGHLGFQRERLQSAGQQLDWTVKEVKGRAL</sequence>
<evidence type="ECO:0000313" key="2">
    <source>
        <dbReference type="EMBL" id="KAK0146222.1"/>
    </source>
</evidence>
<organism evidence="2 3">
    <name type="scientific">Merluccius polli</name>
    <name type="common">Benguela hake</name>
    <name type="synonym">Merluccius cadenati</name>
    <dbReference type="NCBI Taxonomy" id="89951"/>
    <lineage>
        <taxon>Eukaryota</taxon>
        <taxon>Metazoa</taxon>
        <taxon>Chordata</taxon>
        <taxon>Craniata</taxon>
        <taxon>Vertebrata</taxon>
        <taxon>Euteleostomi</taxon>
        <taxon>Actinopterygii</taxon>
        <taxon>Neopterygii</taxon>
        <taxon>Teleostei</taxon>
        <taxon>Neoteleostei</taxon>
        <taxon>Acanthomorphata</taxon>
        <taxon>Zeiogadaria</taxon>
        <taxon>Gadariae</taxon>
        <taxon>Gadiformes</taxon>
        <taxon>Gadoidei</taxon>
        <taxon>Merlucciidae</taxon>
        <taxon>Merluccius</taxon>
    </lineage>
</organism>
<evidence type="ECO:0000256" key="1">
    <source>
        <dbReference type="ARBA" id="ARBA00006137"/>
    </source>
</evidence>
<dbReference type="Proteomes" id="UP001174136">
    <property type="component" value="Unassembled WGS sequence"/>
</dbReference>
<gene>
    <name evidence="2" type="primary">CS025</name>
    <name evidence="2" type="ORF">N1851_014470</name>
</gene>
<comment type="similarity">
    <text evidence="1">Belongs to the UPF0449 family.</text>
</comment>
<dbReference type="EMBL" id="JAOPHQ010002603">
    <property type="protein sequence ID" value="KAK0146222.1"/>
    <property type="molecule type" value="Genomic_DNA"/>
</dbReference>
<dbReference type="InterPro" id="IPR028227">
    <property type="entry name" value="UPF0449"/>
</dbReference>
<dbReference type="Pfam" id="PF15136">
    <property type="entry name" value="UPF0449"/>
    <property type="match status" value="1"/>
</dbReference>
<comment type="caution">
    <text evidence="2">The sequence shown here is derived from an EMBL/GenBank/DDBJ whole genome shotgun (WGS) entry which is preliminary data.</text>
</comment>
<proteinExistence type="inferred from homology"/>
<reference evidence="2" key="1">
    <citation type="journal article" date="2023" name="Front. Mar. Sci.">
        <title>A new Merluccius polli reference genome to investigate the effects of global change in West African waters.</title>
        <authorList>
            <person name="Mateo J.L."/>
            <person name="Blanco-Fernandez C."/>
            <person name="Garcia-Vazquez E."/>
            <person name="Machado-Schiaffino G."/>
        </authorList>
    </citation>
    <scope>NUCLEOTIDE SEQUENCE</scope>
    <source>
        <strain evidence="2">C29</strain>
        <tissue evidence="2">Fin</tissue>
    </source>
</reference>
<dbReference type="PANTHER" id="PTHR34766">
    <property type="entry name" value="UPF0449 PROTEIN C19ORF25"/>
    <property type="match status" value="1"/>
</dbReference>
<dbReference type="PANTHER" id="PTHR34766:SF1">
    <property type="entry name" value="UPF0449 PROTEIN C19ORF25"/>
    <property type="match status" value="1"/>
</dbReference>
<protein>
    <submittedName>
        <fullName evidence="2">UPF0449 protein C19orf25</fullName>
    </submittedName>
</protein>
<keyword evidence="3" id="KW-1185">Reference proteome</keyword>
<dbReference type="AlphaFoldDB" id="A0AA47MUD2"/>
<accession>A0AA47MUD2</accession>